<dbReference type="InterPro" id="IPR036866">
    <property type="entry name" value="RibonucZ/Hydroxyglut_hydro"/>
</dbReference>
<dbReference type="GO" id="GO:0008270">
    <property type="term" value="F:zinc ion binding"/>
    <property type="evidence" value="ECO:0007669"/>
    <property type="project" value="InterPro"/>
</dbReference>
<proteinExistence type="predicted"/>
<dbReference type="OrthoDB" id="9805728at2"/>
<feature type="region of interest" description="Disordered" evidence="1">
    <location>
        <begin position="1"/>
        <end position="30"/>
    </location>
</feature>
<reference evidence="3 4" key="1">
    <citation type="submission" date="2016-10" db="EMBL/GenBank/DDBJ databases">
        <authorList>
            <person name="de Groot N.N."/>
        </authorList>
    </citation>
    <scope>NUCLEOTIDE SEQUENCE [LARGE SCALE GENOMIC DNA]</scope>
    <source>
        <strain evidence="3 4">CGMCC 1.10228</strain>
    </source>
</reference>
<feature type="domain" description="Metallo-beta-lactamase" evidence="2">
    <location>
        <begin position="115"/>
        <end position="316"/>
    </location>
</feature>
<accession>A0A1G7XAU2</accession>
<feature type="compositionally biased region" description="Polar residues" evidence="1">
    <location>
        <begin position="375"/>
        <end position="388"/>
    </location>
</feature>
<dbReference type="SUPFAM" id="SSF56281">
    <property type="entry name" value="Metallo-hydrolase/oxidoreductase"/>
    <property type="match status" value="1"/>
</dbReference>
<dbReference type="EMBL" id="FNDD01000003">
    <property type="protein sequence ID" value="SDG81207.1"/>
    <property type="molecule type" value="Genomic_DNA"/>
</dbReference>
<protein>
    <submittedName>
        <fullName evidence="3">L-ascorbate metabolism protein UlaG, beta-lactamase superfamily</fullName>
    </submittedName>
</protein>
<dbReference type="AlphaFoldDB" id="A0A1G7XAU2"/>
<organism evidence="3 4">
    <name type="scientific">Vibrio xiamenensis</name>
    <dbReference type="NCBI Taxonomy" id="861298"/>
    <lineage>
        <taxon>Bacteria</taxon>
        <taxon>Pseudomonadati</taxon>
        <taxon>Pseudomonadota</taxon>
        <taxon>Gammaproteobacteria</taxon>
        <taxon>Vibrionales</taxon>
        <taxon>Vibrionaceae</taxon>
        <taxon>Vibrio</taxon>
    </lineage>
</organism>
<dbReference type="PANTHER" id="PTHR15032:SF4">
    <property type="entry name" value="N-ACYL-PHOSPHATIDYLETHANOLAMINE-HYDROLYZING PHOSPHOLIPASE D"/>
    <property type="match status" value="1"/>
</dbReference>
<dbReference type="InterPro" id="IPR001279">
    <property type="entry name" value="Metallo-B-lactamas"/>
</dbReference>
<dbReference type="PANTHER" id="PTHR15032">
    <property type="entry name" value="N-ACYL-PHOSPHATIDYLETHANOLAMINE-HYDROLYZING PHOSPHOLIPASE D"/>
    <property type="match status" value="1"/>
</dbReference>
<dbReference type="Proteomes" id="UP000198854">
    <property type="component" value="Unassembled WGS sequence"/>
</dbReference>
<dbReference type="GO" id="GO:0005737">
    <property type="term" value="C:cytoplasm"/>
    <property type="evidence" value="ECO:0007669"/>
    <property type="project" value="TreeGrafter"/>
</dbReference>
<feature type="compositionally biased region" description="Polar residues" evidence="1">
    <location>
        <begin position="1"/>
        <end position="11"/>
    </location>
</feature>
<keyword evidence="4" id="KW-1185">Reference proteome</keyword>
<gene>
    <name evidence="3" type="ORF">SAMN04488136_10349</name>
</gene>
<evidence type="ECO:0000256" key="1">
    <source>
        <dbReference type="SAM" id="MobiDB-lite"/>
    </source>
</evidence>
<dbReference type="GO" id="GO:0070290">
    <property type="term" value="F:N-acylphosphatidylethanolamine-specific phospholipase D activity"/>
    <property type="evidence" value="ECO:0007669"/>
    <property type="project" value="InterPro"/>
</dbReference>
<evidence type="ECO:0000313" key="3">
    <source>
        <dbReference type="EMBL" id="SDG81207.1"/>
    </source>
</evidence>
<dbReference type="PIRSF" id="PIRSF038896">
    <property type="entry name" value="NAPE-PLD"/>
    <property type="match status" value="1"/>
</dbReference>
<dbReference type="Gene3D" id="3.60.15.10">
    <property type="entry name" value="Ribonuclease Z/Hydroxyacylglutathione hydrolase-like"/>
    <property type="match status" value="1"/>
</dbReference>
<evidence type="ECO:0000259" key="2">
    <source>
        <dbReference type="Pfam" id="PF12706"/>
    </source>
</evidence>
<evidence type="ECO:0000313" key="4">
    <source>
        <dbReference type="Proteomes" id="UP000198854"/>
    </source>
</evidence>
<dbReference type="InterPro" id="IPR024884">
    <property type="entry name" value="NAPE-PLD"/>
</dbReference>
<dbReference type="Pfam" id="PF12706">
    <property type="entry name" value="Lactamase_B_2"/>
    <property type="match status" value="1"/>
</dbReference>
<dbReference type="RefSeq" id="WP_093269743.1">
    <property type="nucleotide sequence ID" value="NZ_FNDD01000003.1"/>
</dbReference>
<sequence length="400" mass="45496">MSKFTQSSLQPKPQGRVEHHDQSESFSSEQRRRARIAASAQFNGNKVISRMPSVPSDISMMNVLRQFMFGRKHLKPQVELPYQQVDCQKLASISDELRVTWLGHSSLFVELDGKRILIDPVFDYAAPRLAKRCFKRNVPAPIQRSQLPLPDVIVISHDHYDHLEESTIRYFAQHKVRFLVPLAVGRHLEKWGVAEQNIQELDWWESYTLGGIHFTATPANHNSGRSGFDSNQTLWCSWAIRGQNGALFYSGDSAYDSHFAQIGAQLGPFDIAFIEVAANVKSQAGYPVENWGHMQAKHTLQAFKDVNARALFPVHWSTFELFTHKWDEPIEDLIAGAKQAEVALVVPMIGETFEPRRSPVFRTWWRQLGNAKSPVNTLRGQTSRNQARITRPDSPAEQSI</sequence>
<name>A0A1G7XAU2_9VIBR</name>
<feature type="region of interest" description="Disordered" evidence="1">
    <location>
        <begin position="375"/>
        <end position="400"/>
    </location>
</feature>
<dbReference type="STRING" id="861298.SAMN04488136_10349"/>